<dbReference type="Pfam" id="PF07690">
    <property type="entry name" value="MFS_1"/>
    <property type="match status" value="1"/>
</dbReference>
<evidence type="ECO:0000256" key="19">
    <source>
        <dbReference type="ARBA" id="ARBA00044912"/>
    </source>
</evidence>
<evidence type="ECO:0000256" key="18">
    <source>
        <dbReference type="ARBA" id="ARBA00044903"/>
    </source>
</evidence>
<proteinExistence type="inferred from homology"/>
<evidence type="ECO:0000256" key="12">
    <source>
        <dbReference type="ARBA" id="ARBA00044884"/>
    </source>
</evidence>
<dbReference type="InterPro" id="IPR052187">
    <property type="entry name" value="MFSD1"/>
</dbReference>
<organism evidence="27 28">
    <name type="scientific">Anaplasma platys</name>
    <dbReference type="NCBI Taxonomy" id="949"/>
    <lineage>
        <taxon>Bacteria</taxon>
        <taxon>Pseudomonadati</taxon>
        <taxon>Pseudomonadota</taxon>
        <taxon>Alphaproteobacteria</taxon>
        <taxon>Rickettsiales</taxon>
        <taxon>Anaplasmataceae</taxon>
        <taxon>Anaplasma</taxon>
    </lineage>
</organism>
<comment type="catalytic activity">
    <reaction evidence="14">
        <text>L-alpha-aminoacyl-L-lysine(out) = L-alpha-aminoacyl-L-lysine(in)</text>
        <dbReference type="Rhea" id="RHEA:79383"/>
        <dbReference type="ChEBI" id="CHEBI:229966"/>
    </reaction>
</comment>
<dbReference type="GO" id="GO:0022857">
    <property type="term" value="F:transmembrane transporter activity"/>
    <property type="evidence" value="ECO:0007669"/>
    <property type="project" value="InterPro"/>
</dbReference>
<comment type="subcellular location">
    <subcellularLocation>
        <location evidence="2">Cell inner membrane</location>
        <topology evidence="2">Multi-pass membrane protein</topology>
    </subcellularLocation>
    <subcellularLocation>
        <location evidence="1">Lysosome membrane</location>
        <topology evidence="1">Multi-pass membrane protein</topology>
    </subcellularLocation>
</comment>
<reference evidence="27 28" key="1">
    <citation type="journal article" date="2020" name="Pathogens">
        <title>First Whole Genome Sequence of Anaplasma platys, an Obligate Intracellular Rickettsial Pathogen of Dogs.</title>
        <authorList>
            <person name="Llanes A."/>
            <person name="Rajeev S."/>
        </authorList>
    </citation>
    <scope>NUCLEOTIDE SEQUENCE [LARGE SCALE GENOMIC DNA]</scope>
    <source>
        <strain evidence="27 28">S3</strain>
    </source>
</reference>
<comment type="catalytic activity">
    <reaction evidence="19">
        <text>L-histidyl-L-alpha-amino acid(out) = L-histidyl-L-alpha-amino acid(in)</text>
        <dbReference type="Rhea" id="RHEA:79379"/>
        <dbReference type="ChEBI" id="CHEBI:229964"/>
    </reaction>
</comment>
<keyword evidence="4" id="KW-0813">Transport</keyword>
<comment type="catalytic activity">
    <reaction evidence="13">
        <text>L-lysyl-L-alpha-amino acid(out) = L-lysyl-L-alpha-amino acid(in)</text>
        <dbReference type="Rhea" id="RHEA:79387"/>
        <dbReference type="ChEBI" id="CHEBI:229965"/>
    </reaction>
</comment>
<evidence type="ECO:0000256" key="14">
    <source>
        <dbReference type="ARBA" id="ARBA00044893"/>
    </source>
</evidence>
<comment type="catalytic activity">
    <reaction evidence="10">
        <text>L-histidyl-glycine(out) = L-histidyl-glycine(in)</text>
        <dbReference type="Rhea" id="RHEA:79395"/>
        <dbReference type="ChEBI" id="CHEBI:229957"/>
    </reaction>
</comment>
<evidence type="ECO:0000256" key="8">
    <source>
        <dbReference type="ARBA" id="ARBA00023228"/>
    </source>
</evidence>
<comment type="catalytic activity">
    <reaction evidence="9">
        <text>L-lysyl-L-alanine(out) = L-lysyl-L-alanine(in)</text>
        <dbReference type="Rhea" id="RHEA:79399"/>
        <dbReference type="ChEBI" id="CHEBI:229954"/>
    </reaction>
</comment>
<keyword evidence="28" id="KW-1185">Reference proteome</keyword>
<comment type="catalytic activity">
    <reaction evidence="21">
        <text>L-lysyl-glycine(out) = L-lysyl-glycine(in)</text>
        <dbReference type="Rhea" id="RHEA:79407"/>
        <dbReference type="ChEBI" id="CHEBI:191202"/>
    </reaction>
</comment>
<protein>
    <recommendedName>
        <fullName evidence="22">Lysosomal dipeptide transporter MFSD1</fullName>
    </recommendedName>
    <alternativeName>
        <fullName evidence="23">Major facilitator superfamily domain-containing protein 1</fullName>
    </alternativeName>
</protein>
<feature type="transmembrane region" description="Helical" evidence="26">
    <location>
        <begin position="231"/>
        <end position="250"/>
    </location>
</feature>
<feature type="transmembrane region" description="Helical" evidence="26">
    <location>
        <begin position="104"/>
        <end position="122"/>
    </location>
</feature>
<keyword evidence="8" id="KW-0458">Lysosome</keyword>
<dbReference type="KEGG" id="aplt:ANPL_00595"/>
<feature type="transmembrane region" description="Helical" evidence="26">
    <location>
        <begin position="31"/>
        <end position="52"/>
    </location>
</feature>
<feature type="transmembrane region" description="Helical" evidence="26">
    <location>
        <begin position="327"/>
        <end position="347"/>
    </location>
</feature>
<comment type="subunit">
    <text evidence="25">Homodimer. Interacts with lysosomal protein GLMP (via lumenal domain); the interaction starts while both proteins are still in the endoplasmic reticulum and is required for stabilization of MFSD1 in lysosomes but has no direct effect on its targeting to lysosomes or transporter activity.</text>
</comment>
<evidence type="ECO:0000256" key="6">
    <source>
        <dbReference type="ARBA" id="ARBA00022989"/>
    </source>
</evidence>
<feature type="transmembrane region" description="Helical" evidence="26">
    <location>
        <begin position="406"/>
        <end position="427"/>
    </location>
</feature>
<evidence type="ECO:0000256" key="21">
    <source>
        <dbReference type="ARBA" id="ARBA00044924"/>
    </source>
</evidence>
<feature type="transmembrane region" description="Helical" evidence="26">
    <location>
        <begin position="304"/>
        <end position="321"/>
    </location>
</feature>
<keyword evidence="6 26" id="KW-1133">Transmembrane helix</keyword>
<evidence type="ECO:0000256" key="5">
    <source>
        <dbReference type="ARBA" id="ARBA00022692"/>
    </source>
</evidence>
<comment type="catalytic activity">
    <reaction evidence="18">
        <text>L-arginyl-glycine(out) = L-arginyl-glycine(in)</text>
        <dbReference type="Rhea" id="RHEA:79391"/>
        <dbReference type="ChEBI" id="CHEBI:229955"/>
    </reaction>
</comment>
<evidence type="ECO:0000256" key="16">
    <source>
        <dbReference type="ARBA" id="ARBA00044899"/>
    </source>
</evidence>
<evidence type="ECO:0000256" key="26">
    <source>
        <dbReference type="SAM" id="Phobius"/>
    </source>
</evidence>
<dbReference type="AlphaFoldDB" id="A0A858PXC7"/>
<comment type="similarity">
    <text evidence="3">Belongs to the major facilitator superfamily.</text>
</comment>
<evidence type="ECO:0000256" key="2">
    <source>
        <dbReference type="ARBA" id="ARBA00004429"/>
    </source>
</evidence>
<evidence type="ECO:0000256" key="10">
    <source>
        <dbReference type="ARBA" id="ARBA00044878"/>
    </source>
</evidence>
<evidence type="ECO:0000313" key="27">
    <source>
        <dbReference type="EMBL" id="QJC27237.1"/>
    </source>
</evidence>
<evidence type="ECO:0000256" key="13">
    <source>
        <dbReference type="ARBA" id="ARBA00044891"/>
    </source>
</evidence>
<accession>A0A858PXC7</accession>
<feature type="transmembrane region" description="Helical" evidence="26">
    <location>
        <begin position="190"/>
        <end position="210"/>
    </location>
</feature>
<evidence type="ECO:0000256" key="25">
    <source>
        <dbReference type="ARBA" id="ARBA00046376"/>
    </source>
</evidence>
<feature type="transmembrane region" description="Helical" evidence="26">
    <location>
        <begin position="359"/>
        <end position="386"/>
    </location>
</feature>
<evidence type="ECO:0000313" key="28">
    <source>
        <dbReference type="Proteomes" id="UP000500930"/>
    </source>
</evidence>
<evidence type="ECO:0000256" key="3">
    <source>
        <dbReference type="ARBA" id="ARBA00008335"/>
    </source>
</evidence>
<evidence type="ECO:0000256" key="20">
    <source>
        <dbReference type="ARBA" id="ARBA00044919"/>
    </source>
</evidence>
<dbReference type="EMBL" id="CP046391">
    <property type="protein sequence ID" value="QJC27237.1"/>
    <property type="molecule type" value="Genomic_DNA"/>
</dbReference>
<evidence type="ECO:0000256" key="7">
    <source>
        <dbReference type="ARBA" id="ARBA00023136"/>
    </source>
</evidence>
<evidence type="ECO:0000256" key="4">
    <source>
        <dbReference type="ARBA" id="ARBA00022448"/>
    </source>
</evidence>
<evidence type="ECO:0000256" key="22">
    <source>
        <dbReference type="ARBA" id="ARBA00044985"/>
    </source>
</evidence>
<dbReference type="PANTHER" id="PTHR23512">
    <property type="entry name" value="MAJOR FACILITATOR SUPERFAMILY DOMAIN-CONTAINING PROTEIN 1"/>
    <property type="match status" value="1"/>
</dbReference>
<feature type="transmembrane region" description="Helical" evidence="26">
    <location>
        <begin position="128"/>
        <end position="146"/>
    </location>
</feature>
<evidence type="ECO:0000256" key="24">
    <source>
        <dbReference type="ARBA" id="ARBA00045709"/>
    </source>
</evidence>
<dbReference type="Gene3D" id="1.20.1250.20">
    <property type="entry name" value="MFS general substrate transporter like domains"/>
    <property type="match status" value="2"/>
</dbReference>
<feature type="transmembrane region" description="Helical" evidence="26">
    <location>
        <begin position="72"/>
        <end position="92"/>
    </location>
</feature>
<dbReference type="GO" id="GO:0005765">
    <property type="term" value="C:lysosomal membrane"/>
    <property type="evidence" value="ECO:0007669"/>
    <property type="project" value="UniProtKB-SubCell"/>
</dbReference>
<comment type="catalytic activity">
    <reaction evidence="11">
        <text>L-alpha-aminoacyl-L-arginine(out) = L-alpha-aminoacyl-L-arginine(in)</text>
        <dbReference type="Rhea" id="RHEA:79367"/>
        <dbReference type="ChEBI" id="CHEBI:229968"/>
    </reaction>
</comment>
<evidence type="ECO:0000256" key="23">
    <source>
        <dbReference type="ARBA" id="ARBA00045018"/>
    </source>
</evidence>
<evidence type="ECO:0000256" key="15">
    <source>
        <dbReference type="ARBA" id="ARBA00044898"/>
    </source>
</evidence>
<dbReference type="InterPro" id="IPR011701">
    <property type="entry name" value="MFS"/>
</dbReference>
<feature type="transmembrane region" description="Helical" evidence="26">
    <location>
        <begin position="270"/>
        <end position="292"/>
    </location>
</feature>
<comment type="function">
    <text evidence="24">Lysosomal dipeptide uniporter that selectively exports lysine, arginine or histidine-containing dipeptides with a net positive charge from the lysosome lumen into the cytosol. Could play a role in a specific type of protein O-glycosylation indirectly regulating macrophages migration and tissue invasion. Also essential for liver homeostasis.</text>
</comment>
<feature type="transmembrane region" description="Helical" evidence="26">
    <location>
        <begin position="158"/>
        <end position="178"/>
    </location>
</feature>
<keyword evidence="7 26" id="KW-0472">Membrane</keyword>
<evidence type="ECO:0000256" key="1">
    <source>
        <dbReference type="ARBA" id="ARBA00004155"/>
    </source>
</evidence>
<sequence length="441" mass="47215">MHSRYTNLVFSVSMPRYRLLMESAMVNGRDITGRCFIAWGLIAVFYMLQYVFRVMPNTFSSMIMEKFGVGAFAFGQFSALYYVGYTVAQIPLGMIMDKWGPKRVTPICVVLMVLGLIPLMFGPWYLVQLGRVMTGFGSAGAALSIFKVSNMYFGKRNAVMTAIALTIGLGGAVFGGAPVKSFVDDSGWDMFLLICIGVGLMIAVLTATALSHAEDNIPSGGSFMEMIKLVFFNKRVLTVGLLGGCMIGSIEGFADGWVTAFLVEVCRIDAATAATLPSVIFLSKGVGSCVLSWMLSRSFDGVKMIIYCGVGTVFAFVVLLTGECDSVVGVVALLALIGFCAGYRLLAIYKAIEYVGPSAVAFTTAVNNMIIMLSGYFFHTVIGAVVDSNWDGVITNGHAEYGVDVLVKSLLVVPVGALVGTMGFLILKAMENKKASASVGQ</sequence>
<name>A0A858PXC7_9RICK</name>
<comment type="catalytic activity">
    <reaction evidence="16">
        <text>L-arginyl-L-alpha-amino acid(out) = L-arginyl-L-alpha-amino acid(in)</text>
        <dbReference type="Rhea" id="RHEA:79371"/>
        <dbReference type="ChEBI" id="CHEBI:84315"/>
    </reaction>
</comment>
<dbReference type="SUPFAM" id="SSF103473">
    <property type="entry name" value="MFS general substrate transporter"/>
    <property type="match status" value="1"/>
</dbReference>
<evidence type="ECO:0000256" key="11">
    <source>
        <dbReference type="ARBA" id="ARBA00044881"/>
    </source>
</evidence>
<comment type="catalytic activity">
    <reaction evidence="15">
        <text>L-aspartyl-L-lysine(out) = L-aspartyl-L-lysine(in)</text>
        <dbReference type="Rhea" id="RHEA:79411"/>
        <dbReference type="ChEBI" id="CHEBI:229953"/>
    </reaction>
</comment>
<evidence type="ECO:0000256" key="9">
    <source>
        <dbReference type="ARBA" id="ARBA00044876"/>
    </source>
</evidence>
<comment type="catalytic activity">
    <reaction evidence="17">
        <text>L-lysyl-L-lysine(out) = L-lysyl-L-lysine(in)</text>
        <dbReference type="Rhea" id="RHEA:79403"/>
        <dbReference type="ChEBI" id="CHEBI:229956"/>
    </reaction>
</comment>
<comment type="catalytic activity">
    <reaction evidence="20">
        <text>L-alanyl-L-lysine(out) = L-alanyl-L-lysine(in)</text>
        <dbReference type="Rhea" id="RHEA:79415"/>
        <dbReference type="ChEBI" id="CHEBI:192470"/>
    </reaction>
</comment>
<gene>
    <name evidence="27" type="ORF">ANPL_00595</name>
</gene>
<dbReference type="GO" id="GO:0005886">
    <property type="term" value="C:plasma membrane"/>
    <property type="evidence" value="ECO:0007669"/>
    <property type="project" value="UniProtKB-SubCell"/>
</dbReference>
<dbReference type="InterPro" id="IPR036259">
    <property type="entry name" value="MFS_trans_sf"/>
</dbReference>
<dbReference type="PANTHER" id="PTHR23512:SF3">
    <property type="entry name" value="MAJOR FACILITATOR SUPERFAMILY DOMAIN-CONTAINING PROTEIN 1"/>
    <property type="match status" value="1"/>
</dbReference>
<keyword evidence="5 26" id="KW-0812">Transmembrane</keyword>
<comment type="catalytic activity">
    <reaction evidence="12">
        <text>L-alpha-aminoacyl-L-histidine(out) = L-alpha-aminoacyl-L-histidine(in)</text>
        <dbReference type="Rhea" id="RHEA:79375"/>
        <dbReference type="ChEBI" id="CHEBI:229967"/>
    </reaction>
</comment>
<dbReference type="Proteomes" id="UP000500930">
    <property type="component" value="Chromosome"/>
</dbReference>
<dbReference type="CDD" id="cd06174">
    <property type="entry name" value="MFS"/>
    <property type="match status" value="1"/>
</dbReference>
<evidence type="ECO:0000256" key="17">
    <source>
        <dbReference type="ARBA" id="ARBA00044900"/>
    </source>
</evidence>